<feature type="compositionally biased region" description="Basic and acidic residues" evidence="1">
    <location>
        <begin position="272"/>
        <end position="282"/>
    </location>
</feature>
<feature type="compositionally biased region" description="Basic and acidic residues" evidence="1">
    <location>
        <begin position="590"/>
        <end position="604"/>
    </location>
</feature>
<feature type="region of interest" description="Disordered" evidence="1">
    <location>
        <begin position="1"/>
        <end position="166"/>
    </location>
</feature>
<feature type="compositionally biased region" description="Low complexity" evidence="1">
    <location>
        <begin position="735"/>
        <end position="754"/>
    </location>
</feature>
<feature type="region of interest" description="Disordered" evidence="1">
    <location>
        <begin position="212"/>
        <end position="387"/>
    </location>
</feature>
<feature type="compositionally biased region" description="Low complexity" evidence="1">
    <location>
        <begin position="121"/>
        <end position="132"/>
    </location>
</feature>
<feature type="compositionally biased region" description="Basic and acidic residues" evidence="1">
    <location>
        <begin position="139"/>
        <end position="149"/>
    </location>
</feature>
<feature type="compositionally biased region" description="Polar residues" evidence="1">
    <location>
        <begin position="553"/>
        <end position="565"/>
    </location>
</feature>
<name>A0A168PC60_ABSGL</name>
<evidence type="ECO:0000313" key="3">
    <source>
        <dbReference type="Proteomes" id="UP000078561"/>
    </source>
</evidence>
<reference evidence="2" key="1">
    <citation type="submission" date="2016-04" db="EMBL/GenBank/DDBJ databases">
        <authorList>
            <person name="Evans L.H."/>
            <person name="Alamgir A."/>
            <person name="Owens N."/>
            <person name="Weber N.D."/>
            <person name="Virtaneva K."/>
            <person name="Barbian K."/>
            <person name="Babar A."/>
            <person name="Rosenke K."/>
        </authorList>
    </citation>
    <scope>NUCLEOTIDE SEQUENCE [LARGE SCALE GENOMIC DNA]</scope>
    <source>
        <strain evidence="2">CBS 101.48</strain>
    </source>
</reference>
<feature type="compositionally biased region" description="Basic and acidic residues" evidence="1">
    <location>
        <begin position="407"/>
        <end position="422"/>
    </location>
</feature>
<evidence type="ECO:0000313" key="2">
    <source>
        <dbReference type="EMBL" id="SAM02130.1"/>
    </source>
</evidence>
<feature type="compositionally biased region" description="Basic and acidic residues" evidence="1">
    <location>
        <begin position="476"/>
        <end position="500"/>
    </location>
</feature>
<dbReference type="Proteomes" id="UP000078561">
    <property type="component" value="Unassembled WGS sequence"/>
</dbReference>
<protein>
    <submittedName>
        <fullName evidence="2">Uncharacterized protein</fullName>
    </submittedName>
</protein>
<feature type="compositionally biased region" description="Polar residues" evidence="1">
    <location>
        <begin position="510"/>
        <end position="520"/>
    </location>
</feature>
<feature type="compositionally biased region" description="Polar residues" evidence="1">
    <location>
        <begin position="793"/>
        <end position="802"/>
    </location>
</feature>
<feature type="region of interest" description="Disordered" evidence="1">
    <location>
        <begin position="452"/>
        <end position="608"/>
    </location>
</feature>
<feature type="compositionally biased region" description="Low complexity" evidence="1">
    <location>
        <begin position="55"/>
        <end position="79"/>
    </location>
</feature>
<feature type="compositionally biased region" description="Polar residues" evidence="1">
    <location>
        <begin position="712"/>
        <end position="723"/>
    </location>
</feature>
<feature type="region of interest" description="Disordered" evidence="1">
    <location>
        <begin position="654"/>
        <end position="802"/>
    </location>
</feature>
<proteinExistence type="predicted"/>
<keyword evidence="3" id="KW-1185">Reference proteome</keyword>
<feature type="compositionally biased region" description="Polar residues" evidence="1">
    <location>
        <begin position="91"/>
        <end position="115"/>
    </location>
</feature>
<dbReference type="InParanoid" id="A0A168PC60"/>
<dbReference type="STRING" id="4829.A0A168PC60"/>
<feature type="compositionally biased region" description="Acidic residues" evidence="1">
    <location>
        <begin position="654"/>
        <end position="664"/>
    </location>
</feature>
<organism evidence="2">
    <name type="scientific">Absidia glauca</name>
    <name type="common">Pin mould</name>
    <dbReference type="NCBI Taxonomy" id="4829"/>
    <lineage>
        <taxon>Eukaryota</taxon>
        <taxon>Fungi</taxon>
        <taxon>Fungi incertae sedis</taxon>
        <taxon>Mucoromycota</taxon>
        <taxon>Mucoromycotina</taxon>
        <taxon>Mucoromycetes</taxon>
        <taxon>Mucorales</taxon>
        <taxon>Cunninghamellaceae</taxon>
        <taxon>Absidia</taxon>
    </lineage>
</organism>
<feature type="compositionally biased region" description="Low complexity" evidence="1">
    <location>
        <begin position="321"/>
        <end position="335"/>
    </location>
</feature>
<feature type="compositionally biased region" description="Low complexity" evidence="1">
    <location>
        <begin position="455"/>
        <end position="467"/>
    </location>
</feature>
<feature type="region of interest" description="Disordered" evidence="1">
    <location>
        <begin position="404"/>
        <end position="440"/>
    </location>
</feature>
<feature type="compositionally biased region" description="Basic and acidic residues" evidence="1">
    <location>
        <begin position="295"/>
        <end position="310"/>
    </location>
</feature>
<sequence>MATDSTTGRFPKKYNNNNSNSPRSTHARLLATGSKVSAPKPVNLPSLRHEHNKGSPDSSASSPCGSDNSSLHSNNNNGGMISGTHRWGSPLHSTTNDSGSELSKNSATSPDSTTGAAPLPSATSAWATFSSTRKSNAPMDDHTEPEPESKSSVSPPKPKNEHVKVTVSHHAKAVEIPMPFTQASELSTMSWDEMVSEEMDFAVSVVNLDDQTQTSLDDPSANHSDDNDDKRSQQHQQHVSPSDRFTDDYDRGYLHTRRRHDDLYNANPTRGSYRDRQQDRFNHHPHHHDSYSNNNDHRPAYGKWNADRRGSGHTVTHGRRSSNGSNHSGASGSASATSPHQRRPSQDRSPPTIPTLLRRPHDTTATTTSNDASLYAVTSSKDDRPPDIVAAQRKAMTTAAEMAKRRREADEAERQAAAERARQKALALAPPPPPVAEKPKAPVTILTHPRKVSPGTIITTTTANTGTSHLLQEPKVLTEDEKSWADYVSKLKESDGKKGSGPDQEDEDLNTSTTTVTDWSSYAERLQQANEPAQPTTPPPNTEDPVITDAKNGEQQQQQKVSEAPSSPPQADEPVHTTITTDQLSQQAPTDEHNNDNRSSDTTRRFIKSSSKLRLANYPLFPDTIGRKVPPKPASLHFMIDQAESDDELMCILEEDSEVEESEEPLPSTAKLESAKTSPLPSVNEPVETTEPIDSPPPVEAPSPSLEPLDTSLPSEPEPTNESLPPAPELETTKEPLPVTEPVPLETDTTPLDTTDYEIPTAPEIESHADDHQHRKGLYPEGLPDPGSFFAPTHSSSHQQQRQNIVPADIGHNENYPLLMFPIHAPLSCKNGSNPLMVRLLPPGQQHPKIPSSSYGIK</sequence>
<dbReference type="AlphaFoldDB" id="A0A168PC60"/>
<dbReference type="OrthoDB" id="2291099at2759"/>
<accession>A0A168PC60</accession>
<feature type="compositionally biased region" description="Basic and acidic residues" evidence="1">
    <location>
        <begin position="223"/>
        <end position="232"/>
    </location>
</feature>
<feature type="compositionally biased region" description="Polar residues" evidence="1">
    <location>
        <begin position="369"/>
        <end position="379"/>
    </location>
</feature>
<feature type="compositionally biased region" description="Basic and acidic residues" evidence="1">
    <location>
        <begin position="244"/>
        <end position="263"/>
    </location>
</feature>
<dbReference type="EMBL" id="LT553674">
    <property type="protein sequence ID" value="SAM02130.1"/>
    <property type="molecule type" value="Genomic_DNA"/>
</dbReference>
<gene>
    <name evidence="2" type="primary">ABSGL_07893.1 scaffold 9181</name>
</gene>
<evidence type="ECO:0000256" key="1">
    <source>
        <dbReference type="SAM" id="MobiDB-lite"/>
    </source>
</evidence>
<feature type="compositionally biased region" description="Polar residues" evidence="1">
    <location>
        <begin position="577"/>
        <end position="589"/>
    </location>
</feature>